<dbReference type="RefSeq" id="XP_067756701.1">
    <property type="nucleotide sequence ID" value="XM_067900680.1"/>
</dbReference>
<keyword evidence="3" id="KW-0505">Motor protein</keyword>
<feature type="compositionally biased region" description="Basic and acidic residues" evidence="5">
    <location>
        <begin position="961"/>
        <end position="972"/>
    </location>
</feature>
<evidence type="ECO:0000259" key="6">
    <source>
        <dbReference type="PROSITE" id="PS50067"/>
    </source>
</evidence>
<accession>A0A836I4S6</accession>
<dbReference type="CDD" id="cd00106">
    <property type="entry name" value="KISc"/>
    <property type="match status" value="1"/>
</dbReference>
<feature type="region of interest" description="Disordered" evidence="5">
    <location>
        <begin position="1009"/>
        <end position="1058"/>
    </location>
</feature>
<feature type="compositionally biased region" description="Pro residues" evidence="5">
    <location>
        <begin position="670"/>
        <end position="679"/>
    </location>
</feature>
<dbReference type="KEGG" id="phet:94290757"/>
<proteinExistence type="inferred from homology"/>
<dbReference type="GeneID" id="94290757"/>
<dbReference type="Proteomes" id="UP000674318">
    <property type="component" value="Unassembled WGS sequence"/>
</dbReference>
<dbReference type="PANTHER" id="PTHR47969:SF29">
    <property type="entry name" value="KINESIN-LIKE PROTEIN"/>
    <property type="match status" value="1"/>
</dbReference>
<feature type="compositionally biased region" description="Polar residues" evidence="5">
    <location>
        <begin position="598"/>
        <end position="618"/>
    </location>
</feature>
<sequence>MSSSIKVAVRCRPLFGQERPAGGLDIQSRRILLDSKTYDPDFTFPPTSTQEDVFQACRPILQCVKEGMNGTIMVYGQTGTGKTYTMLGSEDGEHGLVYKVVADMLDHVQQKITDGAQCALTLSMIEIYNERLTDMLSPNGEEEVTLISGFPRFTHKATLCRVNDAIETIQRGLAWRHTAATLMNERSSRSHVVFIFDMEEYSAFTEQTDVAHLFMIDLAGSESLKKSQASGVAAGEAGKINRSLLALKSVFLALSNTNEATRPTHVPYRDSKLTELLQDSIGGTARTLMIACISSVGRDIEETKSTLLYAVKARSIRNAANTEREKLLVRLRSMEVENQKLRNRLQERVSERGGYYVTKEEHEQTQEMSESYDQLKEAIEQLMQDRQSSDARRHIWESQVKMLEALLEDKEAELQNFKEIYHEALKRFEYQAAALQRMVRSGVAEAKDSVQNSFADNYARLNAWRTELLTALEGPLPTGLPPSRLSPTFCPQNDGPSASIVADEEELGRHRTDEHASCCALNAVAATAPERRTSTPPPSQALGGGGGPQPLLQTIAGRTVATPAPTGSPSRTAAATAAGSHPFRAIAAAAAPYSARGSTASSLQRGSVTSGAQSTSISPMRRAGRSRQGGGGTVATNDPRRCLISNSRSTNTLRESGAAPPSSPPLGGGPLPPLPPFPQPLLTDAATQDGSGEHCASTMTAPVVDVSAPALISTATSTPVTPPAWSTVLGQYDAQCLQTVHRLNEAVAAMLSECLQLLADYREHAERAESKRRRGIQEVCERLRSELDSNLKQLARVEAAGERDVHEVRASFIDRLQLKSKMPPLAEAAPIQLAVRDACAEVVRHATHAFPRPHAPAHTEAALDVIVRNVQRSSATFSLQFLDPLSSSAVGASSVTVAACGNTTSSSSAASSPAIGRMMSAWGAGSSNLQPGAPAPMSQPAAPLAYESPATAPLCSFTDSPSKEEALERSSVSEHTLQGFRGTISVSSPQKHQLQSTRLSSLRSSVALTAMPANRNRSGCNPPGPFKRTRSTAASSTSSGGGALPSSRRATATRRSGR</sequence>
<dbReference type="GO" id="GO:0005875">
    <property type="term" value="C:microtubule associated complex"/>
    <property type="evidence" value="ECO:0007669"/>
    <property type="project" value="TreeGrafter"/>
</dbReference>
<gene>
    <name evidence="7" type="ORF">JKF63_04702</name>
</gene>
<keyword evidence="8" id="KW-1185">Reference proteome</keyword>
<dbReference type="PROSITE" id="PS50067">
    <property type="entry name" value="KINESIN_MOTOR_2"/>
    <property type="match status" value="1"/>
</dbReference>
<feature type="binding site" evidence="3">
    <location>
        <begin position="76"/>
        <end position="83"/>
    </location>
    <ligand>
        <name>ATP</name>
        <dbReference type="ChEBI" id="CHEBI:30616"/>
    </ligand>
</feature>
<feature type="region of interest" description="Disordered" evidence="5">
    <location>
        <begin position="527"/>
        <end position="552"/>
    </location>
</feature>
<dbReference type="GO" id="GO:0005524">
    <property type="term" value="F:ATP binding"/>
    <property type="evidence" value="ECO:0007669"/>
    <property type="project" value="UniProtKB-UniRule"/>
</dbReference>
<feature type="coiled-coil region" evidence="4">
    <location>
        <begin position="751"/>
        <end position="800"/>
    </location>
</feature>
<evidence type="ECO:0000256" key="5">
    <source>
        <dbReference type="SAM" id="MobiDB-lite"/>
    </source>
</evidence>
<evidence type="ECO:0000256" key="1">
    <source>
        <dbReference type="ARBA" id="ARBA00022741"/>
    </source>
</evidence>
<comment type="caution">
    <text evidence="7">The sequence shown here is derived from an EMBL/GenBank/DDBJ whole genome shotgun (WGS) entry which is preliminary data.</text>
</comment>
<dbReference type="Gene3D" id="3.40.850.10">
    <property type="entry name" value="Kinesin motor domain"/>
    <property type="match status" value="1"/>
</dbReference>
<dbReference type="SUPFAM" id="SSF52540">
    <property type="entry name" value="P-loop containing nucleoside triphosphate hydrolases"/>
    <property type="match status" value="1"/>
</dbReference>
<dbReference type="InterPro" id="IPR019821">
    <property type="entry name" value="Kinesin_motor_CS"/>
</dbReference>
<organism evidence="7 8">
    <name type="scientific">Porcisia hertigi</name>
    <dbReference type="NCBI Taxonomy" id="2761500"/>
    <lineage>
        <taxon>Eukaryota</taxon>
        <taxon>Discoba</taxon>
        <taxon>Euglenozoa</taxon>
        <taxon>Kinetoplastea</taxon>
        <taxon>Metakinetoplastina</taxon>
        <taxon>Trypanosomatida</taxon>
        <taxon>Trypanosomatidae</taxon>
        <taxon>Leishmaniinae</taxon>
        <taxon>Porcisia</taxon>
    </lineage>
</organism>
<protein>
    <recommendedName>
        <fullName evidence="6">Kinesin motor domain-containing protein</fullName>
    </recommendedName>
</protein>
<dbReference type="InterPro" id="IPR027417">
    <property type="entry name" value="P-loop_NTPase"/>
</dbReference>
<name>A0A836I4S6_9TRYP</name>
<feature type="compositionally biased region" description="Polar residues" evidence="5">
    <location>
        <begin position="644"/>
        <end position="654"/>
    </location>
</feature>
<feature type="coiled-coil region" evidence="4">
    <location>
        <begin position="317"/>
        <end position="427"/>
    </location>
</feature>
<dbReference type="GO" id="GO:0003777">
    <property type="term" value="F:microtubule motor activity"/>
    <property type="evidence" value="ECO:0007669"/>
    <property type="project" value="InterPro"/>
</dbReference>
<feature type="region of interest" description="Disordered" evidence="5">
    <location>
        <begin position="982"/>
        <end position="1001"/>
    </location>
</feature>
<dbReference type="PRINTS" id="PR00380">
    <property type="entry name" value="KINESINHEAVY"/>
</dbReference>
<reference evidence="7 8" key="1">
    <citation type="submission" date="2021-02" db="EMBL/GenBank/DDBJ databases">
        <title>Porcisia hertigi Genome sequencing and assembly.</title>
        <authorList>
            <person name="Almutairi H."/>
            <person name="Gatherer D."/>
        </authorList>
    </citation>
    <scope>NUCLEOTIDE SEQUENCE [LARGE SCALE GENOMIC DNA]</scope>
    <source>
        <strain evidence="7 8">C119</strain>
    </source>
</reference>
<dbReference type="FunFam" id="3.40.850.10:FF:000196">
    <property type="entry name" value="Kinesin-like protein"/>
    <property type="match status" value="1"/>
</dbReference>
<evidence type="ECO:0000313" key="7">
    <source>
        <dbReference type="EMBL" id="KAG5502929.1"/>
    </source>
</evidence>
<dbReference type="InterPro" id="IPR036961">
    <property type="entry name" value="Kinesin_motor_dom_sf"/>
</dbReference>
<evidence type="ECO:0000256" key="4">
    <source>
        <dbReference type="SAM" id="Coils"/>
    </source>
</evidence>
<dbReference type="GO" id="GO:0007018">
    <property type="term" value="P:microtubule-based movement"/>
    <property type="evidence" value="ECO:0007669"/>
    <property type="project" value="InterPro"/>
</dbReference>
<dbReference type="InterPro" id="IPR027640">
    <property type="entry name" value="Kinesin-like_fam"/>
</dbReference>
<dbReference type="Pfam" id="PF00225">
    <property type="entry name" value="Kinesin"/>
    <property type="match status" value="1"/>
</dbReference>
<evidence type="ECO:0000256" key="3">
    <source>
        <dbReference type="PROSITE-ProRule" id="PRU00283"/>
    </source>
</evidence>
<keyword evidence="2 3" id="KW-0067">ATP-binding</keyword>
<dbReference type="EMBL" id="JAFJZO010000025">
    <property type="protein sequence ID" value="KAG5502929.1"/>
    <property type="molecule type" value="Genomic_DNA"/>
</dbReference>
<dbReference type="GO" id="GO:0008017">
    <property type="term" value="F:microtubule binding"/>
    <property type="evidence" value="ECO:0007669"/>
    <property type="project" value="InterPro"/>
</dbReference>
<dbReference type="SMART" id="SM00129">
    <property type="entry name" value="KISc"/>
    <property type="match status" value="1"/>
</dbReference>
<comment type="similarity">
    <text evidence="3">Belongs to the TRAFAC class myosin-kinesin ATPase superfamily. Kinesin family.</text>
</comment>
<evidence type="ECO:0000256" key="2">
    <source>
        <dbReference type="ARBA" id="ARBA00022840"/>
    </source>
</evidence>
<feature type="region of interest" description="Disordered" evidence="5">
    <location>
        <begin position="598"/>
        <end position="696"/>
    </location>
</feature>
<keyword evidence="4" id="KW-0175">Coiled coil</keyword>
<feature type="domain" description="Kinesin motor" evidence="6">
    <location>
        <begin position="4"/>
        <end position="316"/>
    </location>
</feature>
<evidence type="ECO:0000313" key="8">
    <source>
        <dbReference type="Proteomes" id="UP000674318"/>
    </source>
</evidence>
<keyword evidence="1 3" id="KW-0547">Nucleotide-binding</keyword>
<dbReference type="GO" id="GO:0007052">
    <property type="term" value="P:mitotic spindle organization"/>
    <property type="evidence" value="ECO:0007669"/>
    <property type="project" value="TreeGrafter"/>
</dbReference>
<dbReference type="InterPro" id="IPR001752">
    <property type="entry name" value="Kinesin_motor_dom"/>
</dbReference>
<dbReference type="AlphaFoldDB" id="A0A836I4S6"/>
<dbReference type="PANTHER" id="PTHR47969">
    <property type="entry name" value="CHROMOSOME-ASSOCIATED KINESIN KIF4A-RELATED"/>
    <property type="match status" value="1"/>
</dbReference>
<dbReference type="PROSITE" id="PS00411">
    <property type="entry name" value="KINESIN_MOTOR_1"/>
    <property type="match status" value="1"/>
</dbReference>
<dbReference type="GO" id="GO:0051231">
    <property type="term" value="P:spindle elongation"/>
    <property type="evidence" value="ECO:0007669"/>
    <property type="project" value="TreeGrafter"/>
</dbReference>
<feature type="region of interest" description="Disordered" evidence="5">
    <location>
        <begin position="955"/>
        <end position="975"/>
    </location>
</feature>
<dbReference type="OrthoDB" id="3176171at2759"/>